<dbReference type="GO" id="GO:0032259">
    <property type="term" value="P:methylation"/>
    <property type="evidence" value="ECO:0007669"/>
    <property type="project" value="UniProtKB-KW"/>
</dbReference>
<keyword evidence="5" id="KW-0949">S-adenosyl-L-methionine</keyword>
<keyword evidence="5" id="KW-0808">Transferase</keyword>
<dbReference type="GO" id="GO:0005789">
    <property type="term" value="C:endoplasmic reticulum membrane"/>
    <property type="evidence" value="ECO:0007669"/>
    <property type="project" value="UniProtKB-SubCell"/>
</dbReference>
<protein>
    <recommendedName>
        <fullName evidence="5">Protein-S-isoprenylcysteine O-methyltransferase</fullName>
        <ecNumber evidence="5">2.1.1.100</ecNumber>
    </recommendedName>
</protein>
<feature type="transmembrane region" description="Helical" evidence="5">
    <location>
        <begin position="117"/>
        <end position="136"/>
    </location>
</feature>
<evidence type="ECO:0000256" key="6">
    <source>
        <dbReference type="SAM" id="SignalP"/>
    </source>
</evidence>
<reference evidence="7 8" key="1">
    <citation type="submission" date="2019-02" db="EMBL/GenBank/DDBJ databases">
        <title>Genome sequencing of the rare red list fungi Bondarzewia mesenterica.</title>
        <authorList>
            <person name="Buettner E."/>
            <person name="Kellner H."/>
        </authorList>
    </citation>
    <scope>NUCLEOTIDE SEQUENCE [LARGE SCALE GENOMIC DNA]</scope>
    <source>
        <strain evidence="7 8">DSM 108281</strain>
    </source>
</reference>
<organism evidence="7 8">
    <name type="scientific">Bondarzewia mesenterica</name>
    <dbReference type="NCBI Taxonomy" id="1095465"/>
    <lineage>
        <taxon>Eukaryota</taxon>
        <taxon>Fungi</taxon>
        <taxon>Dikarya</taxon>
        <taxon>Basidiomycota</taxon>
        <taxon>Agaricomycotina</taxon>
        <taxon>Agaricomycetes</taxon>
        <taxon>Russulales</taxon>
        <taxon>Bondarzewiaceae</taxon>
        <taxon>Bondarzewia</taxon>
    </lineage>
</organism>
<accession>A0A4S4LBN9</accession>
<keyword evidence="5" id="KW-0256">Endoplasmic reticulum</keyword>
<name>A0A4S4LBN9_9AGAM</name>
<dbReference type="Proteomes" id="UP000310158">
    <property type="component" value="Unassembled WGS sequence"/>
</dbReference>
<evidence type="ECO:0000256" key="5">
    <source>
        <dbReference type="RuleBase" id="RU362022"/>
    </source>
</evidence>
<dbReference type="InterPro" id="IPR007269">
    <property type="entry name" value="ICMT_MeTrfase"/>
</dbReference>
<feature type="transmembrane region" description="Helical" evidence="5">
    <location>
        <begin position="169"/>
        <end position="191"/>
    </location>
</feature>
<keyword evidence="2 5" id="KW-0812">Transmembrane</keyword>
<dbReference type="EMBL" id="SGPL01000653">
    <property type="protein sequence ID" value="THH09142.1"/>
    <property type="molecule type" value="Genomic_DNA"/>
</dbReference>
<keyword evidence="3 5" id="KW-1133">Transmembrane helix</keyword>
<evidence type="ECO:0000256" key="1">
    <source>
        <dbReference type="ARBA" id="ARBA00004141"/>
    </source>
</evidence>
<dbReference type="EC" id="2.1.1.100" evidence="5"/>
<keyword evidence="6" id="KW-0732">Signal</keyword>
<keyword evidence="8" id="KW-1185">Reference proteome</keyword>
<feature type="signal peptide" evidence="6">
    <location>
        <begin position="1"/>
        <end position="15"/>
    </location>
</feature>
<feature type="transmembrane region" description="Helical" evidence="5">
    <location>
        <begin position="203"/>
        <end position="222"/>
    </location>
</feature>
<comment type="similarity">
    <text evidence="5">Belongs to the class VI-like SAM-binding methyltransferase superfamily. Isoprenylcysteine carboxyl methyltransferase family.</text>
</comment>
<feature type="chain" id="PRO_5020453437" description="Protein-S-isoprenylcysteine O-methyltransferase" evidence="6">
    <location>
        <begin position="16"/>
        <end position="255"/>
    </location>
</feature>
<keyword evidence="4 5" id="KW-0472">Membrane</keyword>
<evidence type="ECO:0000256" key="3">
    <source>
        <dbReference type="ARBA" id="ARBA00022989"/>
    </source>
</evidence>
<evidence type="ECO:0000256" key="2">
    <source>
        <dbReference type="ARBA" id="ARBA00022692"/>
    </source>
</evidence>
<dbReference type="OrthoDB" id="422086at2759"/>
<dbReference type="AlphaFoldDB" id="A0A4S4LBN9"/>
<dbReference type="Gene3D" id="1.20.120.1630">
    <property type="match status" value="1"/>
</dbReference>
<dbReference type="PANTHER" id="PTHR12714">
    <property type="entry name" value="PROTEIN-S ISOPRENYLCYSTEINE O-METHYLTRANSFERASE"/>
    <property type="match status" value="1"/>
</dbReference>
<comment type="catalytic activity">
    <reaction evidence="5">
        <text>[protein]-C-terminal S-[(2E,6E)-farnesyl]-L-cysteine + S-adenosyl-L-methionine = [protein]-C-terminal S-[(2E,6E)-farnesyl]-L-cysteine methyl ester + S-adenosyl-L-homocysteine</text>
        <dbReference type="Rhea" id="RHEA:21672"/>
        <dbReference type="Rhea" id="RHEA-COMP:12125"/>
        <dbReference type="Rhea" id="RHEA-COMP:12126"/>
        <dbReference type="ChEBI" id="CHEBI:57856"/>
        <dbReference type="ChEBI" id="CHEBI:59789"/>
        <dbReference type="ChEBI" id="CHEBI:90510"/>
        <dbReference type="ChEBI" id="CHEBI:90511"/>
        <dbReference type="EC" id="2.1.1.100"/>
    </reaction>
</comment>
<sequence length="255" mass="28690">MSLFKIPFLVSGALAAWLALTPPNPPPSPKEIVKKTGMERSFGGFVRIHALLWKVSPSRIDLVYPKTLTTSWQTSVLASISIDIQRALAQHNTSPFAERAGFGSMHDQTVHTYGPTLLFLVGWAALVLSGALRLWCYLTLGRMFTYEVTIREGHELVTRGPYAYVRHPSYAGVAFGVLGTLLLHFGPGSWFYDGGWFGTRSGLLYSVFWACMEAYVLISIMMRCPKEDELLMDQFRDEWKAWAEKVPYRICPGIF</sequence>
<evidence type="ECO:0000313" key="7">
    <source>
        <dbReference type="EMBL" id="THH09142.1"/>
    </source>
</evidence>
<dbReference type="Pfam" id="PF04140">
    <property type="entry name" value="ICMT"/>
    <property type="match status" value="1"/>
</dbReference>
<proteinExistence type="inferred from homology"/>
<comment type="caution">
    <text evidence="5">Lacks conserved residue(s) required for the propagation of feature annotation.</text>
</comment>
<keyword evidence="5" id="KW-0489">Methyltransferase</keyword>
<dbReference type="PANTHER" id="PTHR12714:SF25">
    <property type="entry name" value="CONSERVED HYPOTHETICAL MEMBRANE PROTEIN"/>
    <property type="match status" value="1"/>
</dbReference>
<gene>
    <name evidence="7" type="ORF">EW146_g8772</name>
</gene>
<comment type="subcellular location">
    <subcellularLocation>
        <location evidence="5">Endoplasmic reticulum membrane</location>
        <topology evidence="5">Multi-pass membrane protein</topology>
    </subcellularLocation>
    <subcellularLocation>
        <location evidence="1">Membrane</location>
        <topology evidence="1">Multi-pass membrane protein</topology>
    </subcellularLocation>
</comment>
<comment type="caution">
    <text evidence="7">The sequence shown here is derived from an EMBL/GenBank/DDBJ whole genome shotgun (WGS) entry which is preliminary data.</text>
</comment>
<evidence type="ECO:0000313" key="8">
    <source>
        <dbReference type="Proteomes" id="UP000310158"/>
    </source>
</evidence>
<dbReference type="GO" id="GO:0004671">
    <property type="term" value="F:protein C-terminal S-isoprenylcysteine carboxyl O-methyltransferase activity"/>
    <property type="evidence" value="ECO:0007669"/>
    <property type="project" value="UniProtKB-EC"/>
</dbReference>
<evidence type="ECO:0000256" key="4">
    <source>
        <dbReference type="ARBA" id="ARBA00023136"/>
    </source>
</evidence>